<dbReference type="PANTHER" id="PTHR24287:SF1">
    <property type="entry name" value="P450, PUTATIVE (EUROFUNG)-RELATED"/>
    <property type="match status" value="1"/>
</dbReference>
<evidence type="ECO:0000256" key="7">
    <source>
        <dbReference type="ARBA" id="ARBA00023033"/>
    </source>
</evidence>
<dbReference type="InterPro" id="IPR001128">
    <property type="entry name" value="Cyt_P450"/>
</dbReference>
<evidence type="ECO:0000256" key="8">
    <source>
        <dbReference type="PIRSR" id="PIRSR602402-1"/>
    </source>
</evidence>
<keyword evidence="7 9" id="KW-0503">Monooxygenase</keyword>
<keyword evidence="4 8" id="KW-0479">Metal-binding</keyword>
<organism evidence="11 12">
    <name type="scientific">Lodderomyces elongisporus (strain ATCC 11503 / CBS 2605 / JCM 1781 / NBRC 1676 / NRRL YB-4239)</name>
    <name type="common">Yeast</name>
    <name type="synonym">Saccharomyces elongisporus</name>
    <dbReference type="NCBI Taxonomy" id="379508"/>
    <lineage>
        <taxon>Eukaryota</taxon>
        <taxon>Fungi</taxon>
        <taxon>Dikarya</taxon>
        <taxon>Ascomycota</taxon>
        <taxon>Saccharomycotina</taxon>
        <taxon>Pichiomycetes</taxon>
        <taxon>Debaryomycetaceae</taxon>
        <taxon>Candida/Lodderomyces clade</taxon>
        <taxon>Lodderomyces</taxon>
    </lineage>
</organism>
<evidence type="ECO:0000256" key="5">
    <source>
        <dbReference type="ARBA" id="ARBA00023002"/>
    </source>
</evidence>
<evidence type="ECO:0000313" key="11">
    <source>
        <dbReference type="EMBL" id="EDK47587.1"/>
    </source>
</evidence>
<dbReference type="Proteomes" id="UP000001996">
    <property type="component" value="Unassembled WGS sequence"/>
</dbReference>
<comment type="similarity">
    <text evidence="2 9">Belongs to the cytochrome P450 family.</text>
</comment>
<dbReference type="PRINTS" id="PR01239">
    <property type="entry name" value="EP450IICYP52"/>
</dbReference>
<dbReference type="GO" id="GO:0016712">
    <property type="term" value="F:oxidoreductase activity, acting on paired donors, with incorporation or reduction of molecular oxygen, reduced flavin or flavoprotein as one donor, and incorporation of one atom of oxygen"/>
    <property type="evidence" value="ECO:0007669"/>
    <property type="project" value="InterPro"/>
</dbReference>
<dbReference type="CDD" id="cd11063">
    <property type="entry name" value="CYP52"/>
    <property type="match status" value="1"/>
</dbReference>
<sequence length="524" mass="60437">MMIHLPLFIVLTLLLVLYNIIRFYRKQVIKRKYKCQKIPNAQTSTFLSYLGLEFIVNYNKIQEEGRIHQNMYKQFKDLKTSTLAQTMLFLKVVFTTDPENYRYMSSSANFNNWTIGDRPDAFDPLLGDGIFSSSGESWKHSRIMLRPFFSKDHIKQIEYMEPYVKDVVRLINIYQRDGVVVDMQDIFQYFTIDYATKFLLGESCDTLKDALDEPTSVTIDPELKSRFAKAFDISLKYLMLRVSLGKPLMWLVNPKELREANKIQHDFVRYYINKALAMNEEELNKHSDNGNCFLYEIAKQTKDPKILQDEVMSIILAGRNTTSSLLSFLFFELSRDANKEILKKLVDAVRSNFDSIESITYEKIHNCDYLRWCLYETLRFHPSVPLASKTAAVDTILPKGGGLDNESPVFVPKGRRVVYPLYTANRNSKFFGSDTEVYRPERFADLPKSGGPAFMPFSTGPRLCLGQQLALTEASYITIRLLQTFDIIEKVGDEPYPPRTSSSATMRLMDGAKVRMRTSSSTTP</sequence>
<dbReference type="InterPro" id="IPR017972">
    <property type="entry name" value="Cyt_P450_CS"/>
</dbReference>
<dbReference type="PROSITE" id="PS00086">
    <property type="entry name" value="CYTOCHROME_P450"/>
    <property type="match status" value="1"/>
</dbReference>
<evidence type="ECO:0000256" key="9">
    <source>
        <dbReference type="RuleBase" id="RU000461"/>
    </source>
</evidence>
<dbReference type="VEuPathDB" id="FungiDB:LELG_05768"/>
<dbReference type="SUPFAM" id="SSF48264">
    <property type="entry name" value="Cytochrome P450"/>
    <property type="match status" value="1"/>
</dbReference>
<feature type="binding site" description="axial binding residue" evidence="8">
    <location>
        <position position="464"/>
    </location>
    <ligand>
        <name>heme</name>
        <dbReference type="ChEBI" id="CHEBI:30413"/>
    </ligand>
    <ligandPart>
        <name>Fe</name>
        <dbReference type="ChEBI" id="CHEBI:18248"/>
    </ligandPart>
</feature>
<comment type="cofactor">
    <cofactor evidence="1 8">
        <name>heme</name>
        <dbReference type="ChEBI" id="CHEBI:30413"/>
    </cofactor>
</comment>
<reference evidence="11 12" key="1">
    <citation type="journal article" date="2009" name="Nature">
        <title>Evolution of pathogenicity and sexual reproduction in eight Candida genomes.</title>
        <authorList>
            <person name="Butler G."/>
            <person name="Rasmussen M.D."/>
            <person name="Lin M.F."/>
            <person name="Santos M.A."/>
            <person name="Sakthikumar S."/>
            <person name="Munro C.A."/>
            <person name="Rheinbay E."/>
            <person name="Grabherr M."/>
            <person name="Forche A."/>
            <person name="Reedy J.L."/>
            <person name="Agrafioti I."/>
            <person name="Arnaud M.B."/>
            <person name="Bates S."/>
            <person name="Brown A.J."/>
            <person name="Brunke S."/>
            <person name="Costanzo M.C."/>
            <person name="Fitzpatrick D.A."/>
            <person name="de Groot P.W."/>
            <person name="Harris D."/>
            <person name="Hoyer L.L."/>
            <person name="Hube B."/>
            <person name="Klis F.M."/>
            <person name="Kodira C."/>
            <person name="Lennard N."/>
            <person name="Logue M.E."/>
            <person name="Martin R."/>
            <person name="Neiman A.M."/>
            <person name="Nikolaou E."/>
            <person name="Quail M.A."/>
            <person name="Quinn J."/>
            <person name="Santos M.C."/>
            <person name="Schmitzberger F.F."/>
            <person name="Sherlock G."/>
            <person name="Shah P."/>
            <person name="Silverstein K.A."/>
            <person name="Skrzypek M.S."/>
            <person name="Soll D."/>
            <person name="Staggs R."/>
            <person name="Stansfield I."/>
            <person name="Stumpf M.P."/>
            <person name="Sudbery P.E."/>
            <person name="Srikantha T."/>
            <person name="Zeng Q."/>
            <person name="Berman J."/>
            <person name="Berriman M."/>
            <person name="Heitman J."/>
            <person name="Gow N.A."/>
            <person name="Lorenz M.C."/>
            <person name="Birren B.W."/>
            <person name="Kellis M."/>
            <person name="Cuomo C.A."/>
        </authorList>
    </citation>
    <scope>NUCLEOTIDE SEQUENCE [LARGE SCALE GENOMIC DNA]</scope>
    <source>
        <strain evidence="12">ATCC 11503 / BCRC 21390 / CBS 2605 / JCM 1781 / NBRC 1676 / NRRL YB-4239</strain>
    </source>
</reference>
<dbReference type="STRING" id="379508.A5H2Q3"/>
<dbReference type="HOGENOM" id="CLU_001570_27_0_1"/>
<dbReference type="Pfam" id="PF00067">
    <property type="entry name" value="p450"/>
    <property type="match status" value="1"/>
</dbReference>
<dbReference type="InterPro" id="IPR002402">
    <property type="entry name" value="Cyt_P450_E_grp-II"/>
</dbReference>
<dbReference type="Gene3D" id="1.10.630.10">
    <property type="entry name" value="Cytochrome P450"/>
    <property type="match status" value="1"/>
</dbReference>
<keyword evidence="5 9" id="KW-0560">Oxidoreductase</keyword>
<dbReference type="GO" id="GO:0020037">
    <property type="term" value="F:heme binding"/>
    <property type="evidence" value="ECO:0007669"/>
    <property type="project" value="InterPro"/>
</dbReference>
<dbReference type="KEGG" id="lel:PVL30_005121"/>
<evidence type="ECO:0000256" key="6">
    <source>
        <dbReference type="ARBA" id="ARBA00023004"/>
    </source>
</evidence>
<dbReference type="InterPro" id="IPR036396">
    <property type="entry name" value="Cyt_P450_sf"/>
</dbReference>
<proteinExistence type="inferred from homology"/>
<dbReference type="EMBL" id="DS236868">
    <property type="protein sequence ID" value="EDK47587.1"/>
    <property type="molecule type" value="Genomic_DNA"/>
</dbReference>
<evidence type="ECO:0000256" key="2">
    <source>
        <dbReference type="ARBA" id="ARBA00010617"/>
    </source>
</evidence>
<evidence type="ECO:0008006" key="13">
    <source>
        <dbReference type="Google" id="ProtNLM"/>
    </source>
</evidence>
<evidence type="ECO:0000256" key="3">
    <source>
        <dbReference type="ARBA" id="ARBA00022617"/>
    </source>
</evidence>
<dbReference type="GO" id="GO:0005506">
    <property type="term" value="F:iron ion binding"/>
    <property type="evidence" value="ECO:0007669"/>
    <property type="project" value="InterPro"/>
</dbReference>
<dbReference type="PRINTS" id="PR00464">
    <property type="entry name" value="EP450II"/>
</dbReference>
<protein>
    <recommendedName>
        <fullName evidence="13">Cytochrome P450</fullName>
    </recommendedName>
</protein>
<keyword evidence="10" id="KW-0472">Membrane</keyword>
<keyword evidence="12" id="KW-1185">Reference proteome</keyword>
<gene>
    <name evidence="11" type="ORF">LELG_05768</name>
</gene>
<dbReference type="InParanoid" id="A5H2Q3"/>
<keyword evidence="10" id="KW-1133">Transmembrane helix</keyword>
<keyword evidence="10" id="KW-0812">Transmembrane</keyword>
<dbReference type="OMA" id="SNPLFWG"/>
<keyword evidence="6 8" id="KW-0408">Iron</keyword>
<evidence type="ECO:0000313" key="12">
    <source>
        <dbReference type="Proteomes" id="UP000001996"/>
    </source>
</evidence>
<dbReference type="InterPro" id="IPR047146">
    <property type="entry name" value="Cyt_P450_E_CYP52_fungi"/>
</dbReference>
<feature type="transmembrane region" description="Helical" evidence="10">
    <location>
        <begin position="6"/>
        <end position="24"/>
    </location>
</feature>
<evidence type="ECO:0000256" key="4">
    <source>
        <dbReference type="ARBA" id="ARBA00022723"/>
    </source>
</evidence>
<dbReference type="PRINTS" id="PR00385">
    <property type="entry name" value="P450"/>
</dbReference>
<evidence type="ECO:0000256" key="10">
    <source>
        <dbReference type="SAM" id="Phobius"/>
    </source>
</evidence>
<name>A5H2Q3_LODEL</name>
<keyword evidence="3 8" id="KW-0349">Heme</keyword>
<dbReference type="PANTHER" id="PTHR24287">
    <property type="entry name" value="P450, PUTATIVE (EUROFUNG)-RELATED"/>
    <property type="match status" value="1"/>
</dbReference>
<dbReference type="eggNOG" id="KOG0157">
    <property type="taxonomic scope" value="Eukaryota"/>
</dbReference>
<dbReference type="GeneID" id="5236041"/>
<evidence type="ECO:0000256" key="1">
    <source>
        <dbReference type="ARBA" id="ARBA00001971"/>
    </source>
</evidence>
<accession>A5H2Q3</accession>
<dbReference type="InterPro" id="IPR002974">
    <property type="entry name" value="Cyt_P450_E_CYP52_ascomycetes"/>
</dbReference>
<dbReference type="OrthoDB" id="1470350at2759"/>
<dbReference type="AlphaFoldDB" id="A5H2Q3"/>